<protein>
    <submittedName>
        <fullName evidence="2">Uncharacterized protein</fullName>
    </submittedName>
</protein>
<keyword evidence="3" id="KW-1185">Reference proteome</keyword>
<evidence type="ECO:0000313" key="3">
    <source>
        <dbReference type="Proteomes" id="UP001221757"/>
    </source>
</evidence>
<accession>A0AAD7CWX3</accession>
<dbReference type="Proteomes" id="UP001221757">
    <property type="component" value="Unassembled WGS sequence"/>
</dbReference>
<evidence type="ECO:0000256" key="1">
    <source>
        <dbReference type="SAM" id="MobiDB-lite"/>
    </source>
</evidence>
<dbReference type="AlphaFoldDB" id="A0AAD7CWX3"/>
<feature type="region of interest" description="Disordered" evidence="1">
    <location>
        <begin position="1"/>
        <end position="37"/>
    </location>
</feature>
<sequence>MGSADGGGKGVSAHVARKCGNGGGPAPNPRQLEETDQQAVVRRPRCHRGGNISWTNQSFQAAATTSLVLPFARRSTIRVPFHSRSRQRINQTERPTDPCLLTPMRCCARKTMALGPGKIVAALNPLPAMYNVSPGDVLHLAGVRVGVVFISERTGRKRLISGFFS</sequence>
<reference evidence="2" key="1">
    <citation type="submission" date="2023-03" db="EMBL/GenBank/DDBJ databases">
        <title>Massive genome expansion in bonnet fungi (Mycena s.s.) driven by repeated elements and novel gene families across ecological guilds.</title>
        <authorList>
            <consortium name="Lawrence Berkeley National Laboratory"/>
            <person name="Harder C.B."/>
            <person name="Miyauchi S."/>
            <person name="Viragh M."/>
            <person name="Kuo A."/>
            <person name="Thoen E."/>
            <person name="Andreopoulos B."/>
            <person name="Lu D."/>
            <person name="Skrede I."/>
            <person name="Drula E."/>
            <person name="Henrissat B."/>
            <person name="Morin E."/>
            <person name="Kohler A."/>
            <person name="Barry K."/>
            <person name="LaButti K."/>
            <person name="Morin E."/>
            <person name="Salamov A."/>
            <person name="Lipzen A."/>
            <person name="Mereny Z."/>
            <person name="Hegedus B."/>
            <person name="Baldrian P."/>
            <person name="Stursova M."/>
            <person name="Weitz H."/>
            <person name="Taylor A."/>
            <person name="Grigoriev I.V."/>
            <person name="Nagy L.G."/>
            <person name="Martin F."/>
            <person name="Kauserud H."/>
        </authorList>
    </citation>
    <scope>NUCLEOTIDE SEQUENCE</scope>
    <source>
        <strain evidence="2">CBHHK067</strain>
    </source>
</reference>
<gene>
    <name evidence="2" type="ORF">B0H17DRAFT_1142740</name>
</gene>
<organism evidence="2 3">
    <name type="scientific">Mycena rosella</name>
    <name type="common">Pink bonnet</name>
    <name type="synonym">Agaricus rosellus</name>
    <dbReference type="NCBI Taxonomy" id="1033263"/>
    <lineage>
        <taxon>Eukaryota</taxon>
        <taxon>Fungi</taxon>
        <taxon>Dikarya</taxon>
        <taxon>Basidiomycota</taxon>
        <taxon>Agaricomycotina</taxon>
        <taxon>Agaricomycetes</taxon>
        <taxon>Agaricomycetidae</taxon>
        <taxon>Agaricales</taxon>
        <taxon>Marasmiineae</taxon>
        <taxon>Mycenaceae</taxon>
        <taxon>Mycena</taxon>
    </lineage>
</organism>
<proteinExistence type="predicted"/>
<dbReference type="EMBL" id="JARKIE010000200">
    <property type="protein sequence ID" value="KAJ7667432.1"/>
    <property type="molecule type" value="Genomic_DNA"/>
</dbReference>
<evidence type="ECO:0000313" key="2">
    <source>
        <dbReference type="EMBL" id="KAJ7667432.1"/>
    </source>
</evidence>
<name>A0AAD7CWX3_MYCRO</name>
<comment type="caution">
    <text evidence="2">The sequence shown here is derived from an EMBL/GenBank/DDBJ whole genome shotgun (WGS) entry which is preliminary data.</text>
</comment>
<feature type="compositionally biased region" description="Gly residues" evidence="1">
    <location>
        <begin position="1"/>
        <end position="10"/>
    </location>
</feature>